<dbReference type="InterPro" id="IPR014729">
    <property type="entry name" value="Rossmann-like_a/b/a_fold"/>
</dbReference>
<dbReference type="GO" id="GO:0005886">
    <property type="term" value="C:plasma membrane"/>
    <property type="evidence" value="ECO:0007669"/>
    <property type="project" value="TreeGrafter"/>
</dbReference>
<dbReference type="PANTHER" id="PTHR30336">
    <property type="entry name" value="INNER MEMBRANE PROTEIN, PROBABLE PERMEASE"/>
    <property type="match status" value="1"/>
</dbReference>
<dbReference type="CDD" id="cd06259">
    <property type="entry name" value="YdcF-like"/>
    <property type="match status" value="1"/>
</dbReference>
<evidence type="ECO:0000313" key="2">
    <source>
        <dbReference type="EMBL" id="MBF0871989.1"/>
    </source>
</evidence>
<dbReference type="InterPro" id="IPR003848">
    <property type="entry name" value="DUF218"/>
</dbReference>
<organism evidence="2 3">
    <name type="scientific">Gluconobacter japonicus</name>
    <dbReference type="NCBI Taxonomy" id="376620"/>
    <lineage>
        <taxon>Bacteria</taxon>
        <taxon>Pseudomonadati</taxon>
        <taxon>Pseudomonadota</taxon>
        <taxon>Alphaproteobacteria</taxon>
        <taxon>Acetobacterales</taxon>
        <taxon>Acetobacteraceae</taxon>
        <taxon>Gluconobacter</taxon>
    </lineage>
</organism>
<dbReference type="GeneID" id="81475856"/>
<comment type="caution">
    <text evidence="2">The sequence shown here is derived from an EMBL/GenBank/DDBJ whole genome shotgun (WGS) entry which is preliminary data.</text>
</comment>
<sequence length="267" mass="29605">MSEFNAFLKTQNDIDAVNAISAFLAFKDIPQASSPPVDLVIHAGNAILETAQAACKTALEANCPLLFSGGIGHSTTLLVETVRAETLLPETHLEDRSEAEIFGALASEVWKFPREKLILETRSANCGENATFTKIRLTELGLEPRTAILFQDPAMQLRTFVTFQKAWQDASCVTVFHSCPTFIPRLEMRDGIVTYAAGLPSGLWSPERFMSLIMGEIPRLRDDENGYGPRGRQFIPHVEIPSEIEVAYQHVHELLKNHGNAKDRVLT</sequence>
<reference evidence="2" key="2">
    <citation type="submission" date="2020-11" db="EMBL/GenBank/DDBJ databases">
        <title>Description of novel Gluconobacter species.</title>
        <authorList>
            <person name="Cleenwerck I."/>
            <person name="Cnockaert M."/>
            <person name="Borremans W."/>
            <person name="Wieme A.D."/>
            <person name="De Vuyst L."/>
            <person name="Vandamme P."/>
        </authorList>
    </citation>
    <scope>NUCLEOTIDE SEQUENCE</scope>
    <source>
        <strain evidence="2">R71697</strain>
    </source>
</reference>
<evidence type="ECO:0000259" key="1">
    <source>
        <dbReference type="Pfam" id="PF02698"/>
    </source>
</evidence>
<name>A0A9Q2FN77_GLUJA</name>
<dbReference type="InterPro" id="IPR051599">
    <property type="entry name" value="Cell_Envelope_Assoc"/>
</dbReference>
<dbReference type="Proteomes" id="UP000661006">
    <property type="component" value="Unassembled WGS sequence"/>
</dbReference>
<feature type="domain" description="DUF218" evidence="1">
    <location>
        <begin position="54"/>
        <end position="173"/>
    </location>
</feature>
<dbReference type="Gene3D" id="3.40.50.620">
    <property type="entry name" value="HUPs"/>
    <property type="match status" value="1"/>
</dbReference>
<dbReference type="Pfam" id="PF02698">
    <property type="entry name" value="DUF218"/>
    <property type="match status" value="1"/>
</dbReference>
<dbReference type="Gene3D" id="1.10.3620.10">
    <property type="entry name" value="YdcF like domain"/>
    <property type="match status" value="1"/>
</dbReference>
<dbReference type="RefSeq" id="WP_061928751.1">
    <property type="nucleotide sequence ID" value="NZ_JABCQN010000010.1"/>
</dbReference>
<gene>
    <name evidence="2" type="ORF">HKD32_14260</name>
</gene>
<dbReference type="PANTHER" id="PTHR30336:SF20">
    <property type="entry name" value="DUF218 DOMAIN-CONTAINING PROTEIN"/>
    <property type="match status" value="1"/>
</dbReference>
<accession>A0A9Q2FN77</accession>
<proteinExistence type="predicted"/>
<reference evidence="2" key="1">
    <citation type="submission" date="2020-04" db="EMBL/GenBank/DDBJ databases">
        <authorList>
            <person name="Sombolestani A."/>
        </authorList>
    </citation>
    <scope>NUCLEOTIDE SEQUENCE</scope>
    <source>
        <strain evidence="2">R71697</strain>
    </source>
</reference>
<dbReference type="EMBL" id="JABCQN010000010">
    <property type="protein sequence ID" value="MBF0871989.1"/>
    <property type="molecule type" value="Genomic_DNA"/>
</dbReference>
<dbReference type="AlphaFoldDB" id="A0A9Q2FN77"/>
<protein>
    <submittedName>
        <fullName evidence="2">YdcF family protein</fullName>
    </submittedName>
</protein>
<evidence type="ECO:0000313" key="3">
    <source>
        <dbReference type="Proteomes" id="UP000661006"/>
    </source>
</evidence>